<proteinExistence type="predicted"/>
<gene>
    <name evidence="2" type="ORF">IMW75_23850</name>
</gene>
<organism evidence="2 3">
    <name type="scientific">Pseudomonas gregormendelii</name>
    <dbReference type="NCBI Taxonomy" id="1628277"/>
    <lineage>
        <taxon>Bacteria</taxon>
        <taxon>Pseudomonadati</taxon>
        <taxon>Pseudomonadota</taxon>
        <taxon>Gammaproteobacteria</taxon>
        <taxon>Pseudomonadales</taxon>
        <taxon>Pseudomonadaceae</taxon>
        <taxon>Pseudomonas</taxon>
    </lineage>
</organism>
<comment type="caution">
    <text evidence="2">The sequence shown here is derived from an EMBL/GenBank/DDBJ whole genome shotgun (WGS) entry which is preliminary data.</text>
</comment>
<evidence type="ECO:0000313" key="2">
    <source>
        <dbReference type="EMBL" id="MBN3968292.1"/>
    </source>
</evidence>
<name>A0ABS3AM79_9PSED</name>
<dbReference type="Pfam" id="PF15937">
    <property type="entry name" value="PrlF_antitoxin"/>
    <property type="match status" value="1"/>
</dbReference>
<evidence type="ECO:0000256" key="1">
    <source>
        <dbReference type="SAM" id="MobiDB-lite"/>
    </source>
</evidence>
<evidence type="ECO:0000313" key="3">
    <source>
        <dbReference type="Proteomes" id="UP000772591"/>
    </source>
</evidence>
<keyword evidence="3" id="KW-1185">Reference proteome</keyword>
<reference evidence="2 3" key="1">
    <citation type="journal article" date="2021" name="Int. J. Syst. Evol. Microbiol.">
        <title>Pseudomonas piscium sp. nov., Pseudomonas pisciculturae sp. nov., Pseudomonas mucoides sp. nov. and Pseudomonas neuropathica sp. nov. isolated from rainbow trout.</title>
        <authorList>
            <person name="Duman M."/>
            <person name="Mulet M."/>
            <person name="Altun S."/>
            <person name="Saticioglu I.B."/>
            <person name="Gomila M."/>
            <person name="Lalucat J."/>
            <person name="Garcia-Valdes E."/>
        </authorList>
    </citation>
    <scope>NUCLEOTIDE SEQUENCE [LARGE SCALE GENOMIC DNA]</scope>
    <source>
        <strain evidence="2 3">LMG 28632</strain>
    </source>
</reference>
<dbReference type="InterPro" id="IPR031848">
    <property type="entry name" value="PrlF_antitoxin"/>
</dbReference>
<accession>A0ABS3AM79</accession>
<dbReference type="RefSeq" id="WP_205893936.1">
    <property type="nucleotide sequence ID" value="NZ_JADEVO010000047.1"/>
</dbReference>
<protein>
    <submittedName>
        <fullName evidence="2">Type II toxin-antitoxin system PrlF family antitoxin</fullName>
    </submittedName>
</protein>
<dbReference type="EMBL" id="JADEVO010000047">
    <property type="protein sequence ID" value="MBN3968292.1"/>
    <property type="molecule type" value="Genomic_DNA"/>
</dbReference>
<sequence>MNDHHLTSSSSNFCPDGDAEPACTEATDNDPVLPLFLDLLERDIAANPERLQTVDARLLARINSLVGDIEIDINSPLSADDE</sequence>
<feature type="region of interest" description="Disordered" evidence="1">
    <location>
        <begin position="1"/>
        <end position="27"/>
    </location>
</feature>
<dbReference type="Proteomes" id="UP000772591">
    <property type="component" value="Unassembled WGS sequence"/>
</dbReference>